<dbReference type="Pfam" id="PF11164">
    <property type="entry name" value="DUF2948"/>
    <property type="match status" value="1"/>
</dbReference>
<sequence length="157" mass="17167">MAVNLLENAPALRLHALDSEDLALLSAHLQDALVRVGDIVYLPAKRRFALVGSRFDWSAEMEGRLERCRSGLHFEGVERVRCQHVSRDQPDAILDLLAVTFEPGPEPPGGTIRLTFAGGAVICLDVECVEAQLCDIGPRWKTAARPMHQEAAAASSR</sequence>
<evidence type="ECO:0008006" key="3">
    <source>
        <dbReference type="Google" id="ProtNLM"/>
    </source>
</evidence>
<name>A0ABN6VDS8_9HYPH</name>
<gene>
    <name evidence="1" type="ORF">SS37A_13090</name>
</gene>
<evidence type="ECO:0000313" key="1">
    <source>
        <dbReference type="EMBL" id="BDV33780.1"/>
    </source>
</evidence>
<proteinExistence type="predicted"/>
<dbReference type="EMBL" id="AP027142">
    <property type="protein sequence ID" value="BDV33780.1"/>
    <property type="molecule type" value="Genomic_DNA"/>
</dbReference>
<dbReference type="InterPro" id="IPR021335">
    <property type="entry name" value="DUF2948"/>
</dbReference>
<reference evidence="1 2" key="1">
    <citation type="journal article" date="2023" name="Int. J. Syst. Evol. Microbiol.">
        <title>Methylocystis iwaonis sp. nov., a type II methane-oxidizing bacterium from surface soil of a rice paddy field in Japan, and emended description of the genus Methylocystis (ex Whittenbury et al. 1970) Bowman et al. 1993.</title>
        <authorList>
            <person name="Kaise H."/>
            <person name="Sawadogo J.B."/>
            <person name="Alam M.S."/>
            <person name="Ueno C."/>
            <person name="Dianou D."/>
            <person name="Shinjo R."/>
            <person name="Asakawa S."/>
        </authorList>
    </citation>
    <scope>NUCLEOTIDE SEQUENCE [LARGE SCALE GENOMIC DNA]</scope>
    <source>
        <strain evidence="1 2">SS37A-Re</strain>
    </source>
</reference>
<evidence type="ECO:0000313" key="2">
    <source>
        <dbReference type="Proteomes" id="UP001317629"/>
    </source>
</evidence>
<accession>A0ABN6VDS8</accession>
<protein>
    <recommendedName>
        <fullName evidence="3">DUF2948 family protein</fullName>
    </recommendedName>
</protein>
<dbReference type="Proteomes" id="UP001317629">
    <property type="component" value="Chromosome"/>
</dbReference>
<keyword evidence="2" id="KW-1185">Reference proteome</keyword>
<dbReference type="RefSeq" id="WP_202073764.1">
    <property type="nucleotide sequence ID" value="NZ_AP027142.1"/>
</dbReference>
<organism evidence="1 2">
    <name type="scientific">Methylocystis iwaonis</name>
    <dbReference type="NCBI Taxonomy" id="2885079"/>
    <lineage>
        <taxon>Bacteria</taxon>
        <taxon>Pseudomonadati</taxon>
        <taxon>Pseudomonadota</taxon>
        <taxon>Alphaproteobacteria</taxon>
        <taxon>Hyphomicrobiales</taxon>
        <taxon>Methylocystaceae</taxon>
        <taxon>Methylocystis</taxon>
    </lineage>
</organism>